<dbReference type="Proteomes" id="UP000729402">
    <property type="component" value="Unassembled WGS sequence"/>
</dbReference>
<proteinExistence type="predicted"/>
<reference evidence="1" key="2">
    <citation type="submission" date="2021-02" db="EMBL/GenBank/DDBJ databases">
        <authorList>
            <person name="Kimball J.A."/>
            <person name="Haas M.W."/>
            <person name="Macchietto M."/>
            <person name="Kono T."/>
            <person name="Duquette J."/>
            <person name="Shao M."/>
        </authorList>
    </citation>
    <scope>NUCLEOTIDE SEQUENCE</scope>
    <source>
        <tissue evidence="1">Fresh leaf tissue</tissue>
    </source>
</reference>
<organism evidence="1 2">
    <name type="scientific">Zizania palustris</name>
    <name type="common">Northern wild rice</name>
    <dbReference type="NCBI Taxonomy" id="103762"/>
    <lineage>
        <taxon>Eukaryota</taxon>
        <taxon>Viridiplantae</taxon>
        <taxon>Streptophyta</taxon>
        <taxon>Embryophyta</taxon>
        <taxon>Tracheophyta</taxon>
        <taxon>Spermatophyta</taxon>
        <taxon>Magnoliopsida</taxon>
        <taxon>Liliopsida</taxon>
        <taxon>Poales</taxon>
        <taxon>Poaceae</taxon>
        <taxon>BOP clade</taxon>
        <taxon>Oryzoideae</taxon>
        <taxon>Oryzeae</taxon>
        <taxon>Zizaniinae</taxon>
        <taxon>Zizania</taxon>
    </lineage>
</organism>
<gene>
    <name evidence="1" type="ORF">GUJ93_ZPchr0013g34861</name>
</gene>
<evidence type="ECO:0000313" key="1">
    <source>
        <dbReference type="EMBL" id="KAG8100589.1"/>
    </source>
</evidence>
<keyword evidence="2" id="KW-1185">Reference proteome</keyword>
<comment type="caution">
    <text evidence="1">The sequence shown here is derived from an EMBL/GenBank/DDBJ whole genome shotgun (WGS) entry which is preliminary data.</text>
</comment>
<protein>
    <submittedName>
        <fullName evidence="1">Uncharacterized protein</fullName>
    </submittedName>
</protein>
<reference evidence="1" key="1">
    <citation type="journal article" date="2021" name="bioRxiv">
        <title>Whole Genome Assembly and Annotation of Northern Wild Rice, Zizania palustris L., Supports a Whole Genome Duplication in the Zizania Genus.</title>
        <authorList>
            <person name="Haas M."/>
            <person name="Kono T."/>
            <person name="Macchietto M."/>
            <person name="Millas R."/>
            <person name="McGilp L."/>
            <person name="Shao M."/>
            <person name="Duquette J."/>
            <person name="Hirsch C.N."/>
            <person name="Kimball J."/>
        </authorList>
    </citation>
    <scope>NUCLEOTIDE SEQUENCE</scope>
    <source>
        <tissue evidence="1">Fresh leaf tissue</tissue>
    </source>
</reference>
<dbReference type="EMBL" id="JAAALK010000079">
    <property type="protein sequence ID" value="KAG8100589.1"/>
    <property type="molecule type" value="Genomic_DNA"/>
</dbReference>
<dbReference type="AlphaFoldDB" id="A0A8J6C092"/>
<sequence length="173" mass="19610">MLMPLHIRLNLLLRTFFQPQYAYFGMDPHNYFNPVMQSLVEGFRRLNSSFDTLLTGQNHIQASINELHGNVQQLNTSVDRMGGRMDSMEGRLTHLDSSHALVHKNKAKDEATRLKLMTAKKSSNEDRLRLLPLGRAALIPIPQVAAASSCCFRRILAGERKYAHPPSRLFPSP</sequence>
<accession>A0A8J6C092</accession>
<evidence type="ECO:0000313" key="2">
    <source>
        <dbReference type="Proteomes" id="UP000729402"/>
    </source>
</evidence>
<name>A0A8J6C092_ZIZPA</name>